<name>A0A8J8CCI7_9ARCH</name>
<proteinExistence type="predicted"/>
<sequence length="173" mass="19222">MVRKAHFPYGHYSFQDEGGLLLAASVPTYTEKKIQVALEDLKGKVILNAVASMQRIPEHGGLILYTVFCPDGGIVGYFVKPSGWKLIGQEHYEFMTGNARYLALDDTKGNGEYVVTVKDTSIATVETLERHLRMSRFLIRIDGTIDLNILMETLILANLNSAMDASMLLSSHI</sequence>
<dbReference type="EMBL" id="JAGVSJ010000014">
    <property type="protein sequence ID" value="MBX8632116.1"/>
    <property type="molecule type" value="Genomic_DNA"/>
</dbReference>
<evidence type="ECO:0000313" key="1">
    <source>
        <dbReference type="EMBL" id="MBX8632116.1"/>
    </source>
</evidence>
<organism evidence="1 2">
    <name type="scientific">Candidatus Sysuiplasma superficiale</name>
    <dbReference type="NCBI Taxonomy" id="2823368"/>
    <lineage>
        <taxon>Archaea</taxon>
        <taxon>Methanobacteriati</taxon>
        <taxon>Thermoplasmatota</taxon>
        <taxon>Thermoplasmata</taxon>
        <taxon>Candidatus Sysuiplasmatales</taxon>
        <taxon>Candidatus Sysuiplasmataceae</taxon>
        <taxon>Candidatus Sysuiplasma</taxon>
    </lineage>
</organism>
<comment type="caution">
    <text evidence="1">The sequence shown here is derived from an EMBL/GenBank/DDBJ whole genome shotgun (WGS) entry which is preliminary data.</text>
</comment>
<reference evidence="1" key="1">
    <citation type="submission" date="2021-04" db="EMBL/GenBank/DDBJ databases">
        <title>Genomic insights into ecological role and evolution of a novel Thermoplasmata order Candidatus Sysuiplasmatales.</title>
        <authorList>
            <person name="Yuan Y."/>
        </authorList>
    </citation>
    <scope>NUCLEOTIDE SEQUENCE</scope>
    <source>
        <strain evidence="1">YP2-bin.285</strain>
    </source>
</reference>
<accession>A0A8J8CCI7</accession>
<gene>
    <name evidence="1" type="ORF">J9259_06330</name>
</gene>
<dbReference type="Proteomes" id="UP000716004">
    <property type="component" value="Unassembled WGS sequence"/>
</dbReference>
<evidence type="ECO:0000313" key="2">
    <source>
        <dbReference type="Proteomes" id="UP000716004"/>
    </source>
</evidence>
<dbReference type="AlphaFoldDB" id="A0A8J8CCI7"/>
<protein>
    <submittedName>
        <fullName evidence="1">Uncharacterized protein</fullName>
    </submittedName>
</protein>